<keyword evidence="7" id="KW-0282">Flagellum</keyword>
<dbReference type="InterPro" id="IPR020013">
    <property type="entry name" value="Flagellar_FlgE/F/G"/>
</dbReference>
<dbReference type="GO" id="GO:0005829">
    <property type="term" value="C:cytosol"/>
    <property type="evidence" value="ECO:0007669"/>
    <property type="project" value="TreeGrafter"/>
</dbReference>
<dbReference type="Proteomes" id="UP000886111">
    <property type="component" value="Unassembled WGS sequence"/>
</dbReference>
<evidence type="ECO:0000259" key="6">
    <source>
        <dbReference type="Pfam" id="PF22692"/>
    </source>
</evidence>
<feature type="domain" description="Flagellar hook protein FlgE/F/G-like D1" evidence="6">
    <location>
        <begin position="86"/>
        <end position="153"/>
    </location>
</feature>
<keyword evidence="7" id="KW-0969">Cilium</keyword>
<dbReference type="SUPFAM" id="SSF117143">
    <property type="entry name" value="Flagellar hook protein flgE"/>
    <property type="match status" value="1"/>
</dbReference>
<dbReference type="InterPro" id="IPR037925">
    <property type="entry name" value="FlgE/F/G-like"/>
</dbReference>
<organism evidence="7">
    <name type="scientific">Caldithrix abyssi</name>
    <dbReference type="NCBI Taxonomy" id="187145"/>
    <lineage>
        <taxon>Bacteria</taxon>
        <taxon>Pseudomonadati</taxon>
        <taxon>Calditrichota</taxon>
        <taxon>Calditrichia</taxon>
        <taxon>Calditrichales</taxon>
        <taxon>Calditrichaceae</taxon>
        <taxon>Caldithrix</taxon>
    </lineage>
</organism>
<proteinExistence type="inferred from homology"/>
<dbReference type="GO" id="GO:0009424">
    <property type="term" value="C:bacterial-type flagellum hook"/>
    <property type="evidence" value="ECO:0007669"/>
    <property type="project" value="TreeGrafter"/>
</dbReference>
<dbReference type="PANTHER" id="PTHR30435">
    <property type="entry name" value="FLAGELLAR PROTEIN"/>
    <property type="match status" value="1"/>
</dbReference>
<evidence type="ECO:0000256" key="2">
    <source>
        <dbReference type="ARBA" id="ARBA00009677"/>
    </source>
</evidence>
<dbReference type="Pfam" id="PF00460">
    <property type="entry name" value="Flg_bb_rod"/>
    <property type="match status" value="1"/>
</dbReference>
<comment type="caution">
    <text evidence="7">The sequence shown here is derived from an EMBL/GenBank/DDBJ whole genome shotgun (WGS) entry which is preliminary data.</text>
</comment>
<name>A0A7V5H632_CALAY</name>
<evidence type="ECO:0000313" key="7">
    <source>
        <dbReference type="EMBL" id="HHE55158.1"/>
    </source>
</evidence>
<dbReference type="PANTHER" id="PTHR30435:SF1">
    <property type="entry name" value="FLAGELLAR HOOK PROTEIN FLGE"/>
    <property type="match status" value="1"/>
</dbReference>
<feature type="domain" description="Flagellar basal body rod protein N-terminal" evidence="5">
    <location>
        <begin position="5"/>
        <end position="35"/>
    </location>
</feature>
<keyword evidence="3 4" id="KW-0975">Bacterial flagellum</keyword>
<comment type="subcellular location">
    <subcellularLocation>
        <location evidence="1 4">Bacterial flagellum basal body</location>
    </subcellularLocation>
</comment>
<comment type="similarity">
    <text evidence="2 4">Belongs to the flagella basal body rod proteins family.</text>
</comment>
<reference evidence="7" key="1">
    <citation type="journal article" date="2020" name="mSystems">
        <title>Genome- and Community-Level Interaction Insights into Carbon Utilization and Element Cycling Functions of Hydrothermarchaeota in Hydrothermal Sediment.</title>
        <authorList>
            <person name="Zhou Z."/>
            <person name="Liu Y."/>
            <person name="Xu W."/>
            <person name="Pan J."/>
            <person name="Luo Z.H."/>
            <person name="Li M."/>
        </authorList>
    </citation>
    <scope>NUCLEOTIDE SEQUENCE [LARGE SCALE GENOMIC DNA]</scope>
    <source>
        <strain evidence="7">HyVt-76</strain>
    </source>
</reference>
<dbReference type="EMBL" id="DRTD01000384">
    <property type="protein sequence ID" value="HHE55158.1"/>
    <property type="molecule type" value="Genomic_DNA"/>
</dbReference>
<feature type="non-terminal residue" evidence="7">
    <location>
        <position position="276"/>
    </location>
</feature>
<gene>
    <name evidence="7" type="ORF">ENL21_05205</name>
</gene>
<sequence length="276" mass="29046">MLRSLLSGVSGLRNHQMRMDVIGNNIANINTVGFKGGRLNFSEALSQTIGTYLNPMQIGLGMKTTSIENLFSQGSLEQTGVLTDMAIEGDGFFVLNAGEVRVLTRAGQFFFDADGKLVNHRGLAVQGWMMTDQNKSLGFGTGNLSDISIDMNMVSEPKETKNIWLSGNLNAGLKTTNEVWTLGSALTIGGANADATTDLNSLDQVSTPLVAGDTIEISGTNPDGSTVTATYTYTAGDTVQDLLDAINAAFSGATATIENGKIVLTDTEAGESSTTI</sequence>
<dbReference type="InterPro" id="IPR001444">
    <property type="entry name" value="Flag_bb_rod_N"/>
</dbReference>
<dbReference type="InterPro" id="IPR053967">
    <property type="entry name" value="LlgE_F_G-like_D1"/>
</dbReference>
<dbReference type="AlphaFoldDB" id="A0A7V5H632"/>
<evidence type="ECO:0000256" key="4">
    <source>
        <dbReference type="RuleBase" id="RU362116"/>
    </source>
</evidence>
<accession>A0A7V5H632</accession>
<dbReference type="Pfam" id="PF22692">
    <property type="entry name" value="LlgE_F_G_D1"/>
    <property type="match status" value="1"/>
</dbReference>
<dbReference type="NCBIfam" id="TIGR03506">
    <property type="entry name" value="FlgEFG_subfam"/>
    <property type="match status" value="1"/>
</dbReference>
<evidence type="ECO:0000259" key="5">
    <source>
        <dbReference type="Pfam" id="PF00460"/>
    </source>
</evidence>
<comment type="function">
    <text evidence="4">A flexible structure which links the flagellar filament to the drive apparatus in the basal body.</text>
</comment>
<dbReference type="GO" id="GO:0009425">
    <property type="term" value="C:bacterial-type flagellum basal body"/>
    <property type="evidence" value="ECO:0007669"/>
    <property type="project" value="UniProtKB-SubCell"/>
</dbReference>
<evidence type="ECO:0000256" key="1">
    <source>
        <dbReference type="ARBA" id="ARBA00004117"/>
    </source>
</evidence>
<protein>
    <recommendedName>
        <fullName evidence="4">Flagellar hook protein FlgE</fullName>
    </recommendedName>
</protein>
<keyword evidence="7" id="KW-0966">Cell projection</keyword>
<dbReference type="GO" id="GO:0071978">
    <property type="term" value="P:bacterial-type flagellum-dependent swarming motility"/>
    <property type="evidence" value="ECO:0007669"/>
    <property type="project" value="TreeGrafter"/>
</dbReference>
<evidence type="ECO:0000256" key="3">
    <source>
        <dbReference type="ARBA" id="ARBA00023143"/>
    </source>
</evidence>